<dbReference type="AlphaFoldDB" id="A0A540NLL3"/>
<comment type="caution">
    <text evidence="1">The sequence shown here is derived from an EMBL/GenBank/DDBJ whole genome shotgun (WGS) entry which is preliminary data.</text>
</comment>
<evidence type="ECO:0000313" key="2">
    <source>
        <dbReference type="Proteomes" id="UP000315295"/>
    </source>
</evidence>
<protein>
    <submittedName>
        <fullName evidence="1">Uncharacterized protein</fullName>
    </submittedName>
</protein>
<proteinExistence type="predicted"/>
<reference evidence="1 2" key="1">
    <citation type="journal article" date="2019" name="G3 (Bethesda)">
        <title>Sequencing of a Wild Apple (Malus baccata) Genome Unravels the Differences Between Cultivated and Wild Apple Species Regarding Disease Resistance and Cold Tolerance.</title>
        <authorList>
            <person name="Chen X."/>
        </authorList>
    </citation>
    <scope>NUCLEOTIDE SEQUENCE [LARGE SCALE GENOMIC DNA]</scope>
    <source>
        <strain evidence="2">cv. Shandingzi</strain>
        <tissue evidence="1">Leaves</tissue>
    </source>
</reference>
<keyword evidence="2" id="KW-1185">Reference proteome</keyword>
<evidence type="ECO:0000313" key="1">
    <source>
        <dbReference type="EMBL" id="TQE11543.1"/>
    </source>
</evidence>
<organism evidence="1 2">
    <name type="scientific">Malus baccata</name>
    <name type="common">Siberian crab apple</name>
    <name type="synonym">Pyrus baccata</name>
    <dbReference type="NCBI Taxonomy" id="106549"/>
    <lineage>
        <taxon>Eukaryota</taxon>
        <taxon>Viridiplantae</taxon>
        <taxon>Streptophyta</taxon>
        <taxon>Embryophyta</taxon>
        <taxon>Tracheophyta</taxon>
        <taxon>Spermatophyta</taxon>
        <taxon>Magnoliopsida</taxon>
        <taxon>eudicotyledons</taxon>
        <taxon>Gunneridae</taxon>
        <taxon>Pentapetalae</taxon>
        <taxon>rosids</taxon>
        <taxon>fabids</taxon>
        <taxon>Rosales</taxon>
        <taxon>Rosaceae</taxon>
        <taxon>Amygdaloideae</taxon>
        <taxon>Maleae</taxon>
        <taxon>Malus</taxon>
    </lineage>
</organism>
<sequence>MDGDGSKFHSKDLEIRTKTKRSNNVLACTLYKNAVKSQKLVGDCFEDDEMEEELKGQT</sequence>
<dbReference type="EMBL" id="VIEB01000029">
    <property type="protein sequence ID" value="TQE11543.1"/>
    <property type="molecule type" value="Genomic_DNA"/>
</dbReference>
<dbReference type="Proteomes" id="UP000315295">
    <property type="component" value="Unassembled WGS sequence"/>
</dbReference>
<name>A0A540NLL3_MALBA</name>
<accession>A0A540NLL3</accession>
<gene>
    <name evidence="1" type="ORF">C1H46_002918</name>
</gene>